<dbReference type="CDD" id="cd22903">
    <property type="entry name" value="NI9M"/>
    <property type="match status" value="1"/>
</dbReference>
<keyword evidence="1" id="KW-1133">Transmembrane helix</keyword>
<protein>
    <recommendedName>
        <fullName evidence="4">NADH-ubiquinone oxidoreductase 9.5 kDa subunit</fullName>
    </recommendedName>
</protein>
<keyword evidence="1" id="KW-0472">Membrane</keyword>
<evidence type="ECO:0000313" key="2">
    <source>
        <dbReference type="EMBL" id="KAF1970953.1"/>
    </source>
</evidence>
<dbReference type="EMBL" id="ML976696">
    <property type="protein sequence ID" value="KAF1970953.1"/>
    <property type="molecule type" value="Genomic_DNA"/>
</dbReference>
<dbReference type="PANTHER" id="PTHR38488">
    <property type="entry name" value="OXIDOREDUCTASE 9.5 KDA SUBUNIT, PUTATIVE (AFU_ORTHOLOGUE AFUA_5G08980)-RELATED"/>
    <property type="match status" value="1"/>
</dbReference>
<evidence type="ECO:0000313" key="3">
    <source>
        <dbReference type="Proteomes" id="UP000800036"/>
    </source>
</evidence>
<evidence type="ECO:0000256" key="1">
    <source>
        <dbReference type="SAM" id="Phobius"/>
    </source>
</evidence>
<dbReference type="Proteomes" id="UP000800036">
    <property type="component" value="Unassembled WGS sequence"/>
</dbReference>
<accession>A0A6A5V0K5</accession>
<feature type="transmembrane region" description="Helical" evidence="1">
    <location>
        <begin position="25"/>
        <end position="44"/>
    </location>
</feature>
<dbReference type="InterPro" id="IPR039961">
    <property type="entry name" value="Nuo9.5"/>
</dbReference>
<reference evidence="2" key="1">
    <citation type="journal article" date="2020" name="Stud. Mycol.">
        <title>101 Dothideomycetes genomes: a test case for predicting lifestyles and emergence of pathogens.</title>
        <authorList>
            <person name="Haridas S."/>
            <person name="Albert R."/>
            <person name="Binder M."/>
            <person name="Bloem J."/>
            <person name="Labutti K."/>
            <person name="Salamov A."/>
            <person name="Andreopoulos B."/>
            <person name="Baker S."/>
            <person name="Barry K."/>
            <person name="Bills G."/>
            <person name="Bluhm B."/>
            <person name="Cannon C."/>
            <person name="Castanera R."/>
            <person name="Culley D."/>
            <person name="Daum C."/>
            <person name="Ezra D."/>
            <person name="Gonzalez J."/>
            <person name="Henrissat B."/>
            <person name="Kuo A."/>
            <person name="Liang C."/>
            <person name="Lipzen A."/>
            <person name="Lutzoni F."/>
            <person name="Magnuson J."/>
            <person name="Mondo S."/>
            <person name="Nolan M."/>
            <person name="Ohm R."/>
            <person name="Pangilinan J."/>
            <person name="Park H.-J."/>
            <person name="Ramirez L."/>
            <person name="Alfaro M."/>
            <person name="Sun H."/>
            <person name="Tritt A."/>
            <person name="Yoshinaga Y."/>
            <person name="Zwiers L.-H."/>
            <person name="Turgeon B."/>
            <person name="Goodwin S."/>
            <person name="Spatafora J."/>
            <person name="Crous P."/>
            <person name="Grigoriev I."/>
        </authorList>
    </citation>
    <scope>NUCLEOTIDE SEQUENCE</scope>
    <source>
        <strain evidence="2">CBS 107.79</strain>
    </source>
</reference>
<sequence length="78" mass="8883">MSSTAPFFFKQPLRYLRWASINKPAYFYSICVGLAGPTIMAVVIPTRKYLGYERIAKVPQTYPIPKGPRPRPSGFEDE</sequence>
<gene>
    <name evidence="2" type="ORF">BU23DRAFT_510620</name>
</gene>
<name>A0A6A5V0K5_9PLEO</name>
<proteinExistence type="predicted"/>
<keyword evidence="3" id="KW-1185">Reference proteome</keyword>
<organism evidence="2 3">
    <name type="scientific">Bimuria novae-zelandiae CBS 107.79</name>
    <dbReference type="NCBI Taxonomy" id="1447943"/>
    <lineage>
        <taxon>Eukaryota</taxon>
        <taxon>Fungi</taxon>
        <taxon>Dikarya</taxon>
        <taxon>Ascomycota</taxon>
        <taxon>Pezizomycotina</taxon>
        <taxon>Dothideomycetes</taxon>
        <taxon>Pleosporomycetidae</taxon>
        <taxon>Pleosporales</taxon>
        <taxon>Massarineae</taxon>
        <taxon>Didymosphaeriaceae</taxon>
        <taxon>Bimuria</taxon>
    </lineage>
</organism>
<evidence type="ECO:0008006" key="4">
    <source>
        <dbReference type="Google" id="ProtNLM"/>
    </source>
</evidence>
<dbReference type="OrthoDB" id="2093409at2759"/>
<keyword evidence="1" id="KW-0812">Transmembrane</keyword>
<dbReference type="PANTHER" id="PTHR38488:SF1">
    <property type="entry name" value="OXIDOREDUCTASE 9.5 KDA SUBUNIT, PUTATIVE (AFU_ORTHOLOGUE AFUA_5G08980)-RELATED"/>
    <property type="match status" value="1"/>
</dbReference>
<dbReference type="AlphaFoldDB" id="A0A6A5V0K5"/>